<dbReference type="InterPro" id="IPR049874">
    <property type="entry name" value="ROK_cs"/>
</dbReference>
<protein>
    <submittedName>
        <fullName evidence="1">Unannotated protein</fullName>
    </submittedName>
</protein>
<reference evidence="1" key="1">
    <citation type="submission" date="2020-05" db="EMBL/GenBank/DDBJ databases">
        <authorList>
            <person name="Chiriac C."/>
            <person name="Salcher M."/>
            <person name="Ghai R."/>
            <person name="Kavagutti S V."/>
        </authorList>
    </citation>
    <scope>NUCLEOTIDE SEQUENCE</scope>
</reference>
<dbReference type="Pfam" id="PF00480">
    <property type="entry name" value="ROK"/>
    <property type="match status" value="1"/>
</dbReference>
<dbReference type="EMBL" id="CAEZSE010000012">
    <property type="protein sequence ID" value="CAB4530140.1"/>
    <property type="molecule type" value="Genomic_DNA"/>
</dbReference>
<proteinExistence type="predicted"/>
<dbReference type="InterPro" id="IPR000600">
    <property type="entry name" value="ROK"/>
</dbReference>
<dbReference type="AlphaFoldDB" id="A0A6J6AT69"/>
<dbReference type="PANTHER" id="PTHR18964">
    <property type="entry name" value="ROK (REPRESSOR, ORF, KINASE) FAMILY"/>
    <property type="match status" value="1"/>
</dbReference>
<dbReference type="Gene3D" id="3.30.420.40">
    <property type="match status" value="2"/>
</dbReference>
<accession>A0A6J6AT69</accession>
<organism evidence="1">
    <name type="scientific">freshwater metagenome</name>
    <dbReference type="NCBI Taxonomy" id="449393"/>
    <lineage>
        <taxon>unclassified sequences</taxon>
        <taxon>metagenomes</taxon>
        <taxon>ecological metagenomes</taxon>
    </lineage>
</organism>
<dbReference type="PANTHER" id="PTHR18964:SF169">
    <property type="entry name" value="N-ACETYLMANNOSAMINE KINASE"/>
    <property type="match status" value="1"/>
</dbReference>
<sequence length="286" mass="29414">MTSRGYFAVDIGGTKLSVGVVSLTGEVLSHGRAVTPQTNVWQALSDLIKSQLALTDVELVGCGVGCGGPMSPDGELVSTLHISEWRDFPLRSKLQEVTQMPVYIDNDAKALVQGEVWCGAVAGQTDVIGMVVSTGVGGGIISGGKVLNGRIGNAGHIGHVIVEPEGRLCACGSFGCLEAHASGRSIEAITGKPAADASLEVIQNTGRLVARALTSVGAIIDLRSAVIAGSVALGFGDPFFEAVQNELNRTAKIAFIRDFTVYRAGLGQLSPLVGAAAVARNLGCDS</sequence>
<evidence type="ECO:0000313" key="1">
    <source>
        <dbReference type="EMBL" id="CAB4530140.1"/>
    </source>
</evidence>
<name>A0A6J6AT69_9ZZZZ</name>
<dbReference type="InterPro" id="IPR043129">
    <property type="entry name" value="ATPase_NBD"/>
</dbReference>
<dbReference type="PROSITE" id="PS01125">
    <property type="entry name" value="ROK"/>
    <property type="match status" value="1"/>
</dbReference>
<dbReference type="SUPFAM" id="SSF53067">
    <property type="entry name" value="Actin-like ATPase domain"/>
    <property type="match status" value="1"/>
</dbReference>
<gene>
    <name evidence="1" type="ORF">UFOPK1353_00139</name>
</gene>